<dbReference type="GO" id="GO:0019843">
    <property type="term" value="F:rRNA binding"/>
    <property type="evidence" value="ECO:0007669"/>
    <property type="project" value="UniProtKB-UniRule"/>
</dbReference>
<keyword evidence="3 6" id="KW-0540">Nuclease</keyword>
<comment type="cofactor">
    <cofactor evidence="6">
        <name>Mg(2+)</name>
        <dbReference type="ChEBI" id="CHEBI:18420"/>
    </cofactor>
</comment>
<dbReference type="PANTHER" id="PTHR34276:SF1">
    <property type="entry name" value="MINI-RIBONUCLEASE 3"/>
    <property type="match status" value="1"/>
</dbReference>
<accession>A0A9D1MFW0</accession>
<keyword evidence="2 6" id="KW-0698">rRNA processing</keyword>
<evidence type="ECO:0000256" key="6">
    <source>
        <dbReference type="HAMAP-Rule" id="MF_01468"/>
    </source>
</evidence>
<evidence type="ECO:0000256" key="4">
    <source>
        <dbReference type="ARBA" id="ARBA00022759"/>
    </source>
</evidence>
<gene>
    <name evidence="6" type="primary">mrnC</name>
    <name evidence="8" type="ORF">IAC57_06040</name>
</gene>
<dbReference type="EC" id="3.1.26.-" evidence="6"/>
<dbReference type="Gene3D" id="1.10.1520.10">
    <property type="entry name" value="Ribonuclease III domain"/>
    <property type="match status" value="1"/>
</dbReference>
<name>A0A9D1MFW0_9FIRM</name>
<comment type="caution">
    <text evidence="8">The sequence shown here is derived from an EMBL/GenBank/DDBJ whole genome shotgun (WGS) entry which is preliminary data.</text>
</comment>
<evidence type="ECO:0000256" key="5">
    <source>
        <dbReference type="ARBA" id="ARBA00022801"/>
    </source>
</evidence>
<keyword evidence="5 6" id="KW-0378">Hydrolase</keyword>
<dbReference type="InterPro" id="IPR008226">
    <property type="entry name" value="Mini3_fam"/>
</dbReference>
<dbReference type="InterPro" id="IPR000999">
    <property type="entry name" value="RNase_III_dom"/>
</dbReference>
<comment type="subunit">
    <text evidence="6">Homodimer.</text>
</comment>
<evidence type="ECO:0000256" key="3">
    <source>
        <dbReference type="ARBA" id="ARBA00022722"/>
    </source>
</evidence>
<comment type="subcellular location">
    <subcellularLocation>
        <location evidence="6">Cytoplasm</location>
    </subcellularLocation>
</comment>
<evidence type="ECO:0000313" key="9">
    <source>
        <dbReference type="Proteomes" id="UP000824081"/>
    </source>
</evidence>
<evidence type="ECO:0000256" key="2">
    <source>
        <dbReference type="ARBA" id="ARBA00022552"/>
    </source>
</evidence>
<dbReference type="SUPFAM" id="SSF69065">
    <property type="entry name" value="RNase III domain-like"/>
    <property type="match status" value="1"/>
</dbReference>
<dbReference type="GO" id="GO:0006364">
    <property type="term" value="P:rRNA processing"/>
    <property type="evidence" value="ECO:0007669"/>
    <property type="project" value="UniProtKB-UniRule"/>
</dbReference>
<keyword evidence="4 6" id="KW-0255">Endonuclease</keyword>
<dbReference type="GO" id="GO:0005737">
    <property type="term" value="C:cytoplasm"/>
    <property type="evidence" value="ECO:0007669"/>
    <property type="project" value="UniProtKB-SubCell"/>
</dbReference>
<protein>
    <recommendedName>
        <fullName evidence="6">Mini-ribonuclease 3</fullName>
        <shortName evidence="6">Mini-3</shortName>
        <shortName evidence="6">Mini-RNase 3</shortName>
        <ecNumber evidence="6">3.1.26.-</ecNumber>
    </recommendedName>
    <alternativeName>
        <fullName evidence="6">Mini-RNase III</fullName>
        <shortName evidence="6">Mini-III</shortName>
    </alternativeName>
</protein>
<evidence type="ECO:0000313" key="8">
    <source>
        <dbReference type="EMBL" id="HIU59650.1"/>
    </source>
</evidence>
<organism evidence="8 9">
    <name type="scientific">Candidatus Scatosoma pullistercoris</name>
    <dbReference type="NCBI Taxonomy" id="2840934"/>
    <lineage>
        <taxon>Bacteria</taxon>
        <taxon>Bacillati</taxon>
        <taxon>Bacillota</taxon>
        <taxon>Clostridia</taxon>
        <taxon>Candidatus Scatosoma</taxon>
    </lineage>
</organism>
<reference evidence="8" key="2">
    <citation type="journal article" date="2021" name="PeerJ">
        <title>Extensive microbial diversity within the chicken gut microbiome revealed by metagenomics and culture.</title>
        <authorList>
            <person name="Gilroy R."/>
            <person name="Ravi A."/>
            <person name="Getino M."/>
            <person name="Pursley I."/>
            <person name="Horton D.L."/>
            <person name="Alikhan N.F."/>
            <person name="Baker D."/>
            <person name="Gharbi K."/>
            <person name="Hall N."/>
            <person name="Watson M."/>
            <person name="Adriaenssens E.M."/>
            <person name="Foster-Nyarko E."/>
            <person name="Jarju S."/>
            <person name="Secka A."/>
            <person name="Antonio M."/>
            <person name="Oren A."/>
            <person name="Chaudhuri R.R."/>
            <person name="La Ragione R."/>
            <person name="Hildebrand F."/>
            <person name="Pallen M.J."/>
        </authorList>
    </citation>
    <scope>NUCLEOTIDE SEQUENCE</scope>
    <source>
        <strain evidence="8">11687</strain>
    </source>
</reference>
<dbReference type="HAMAP" id="MF_01468">
    <property type="entry name" value="RNase_Mini_III"/>
    <property type="match status" value="1"/>
</dbReference>
<feature type="active site" evidence="6">
    <location>
        <position position="11"/>
    </location>
</feature>
<keyword evidence="6" id="KW-0460">Magnesium</keyword>
<comment type="similarity">
    <text evidence="6">Belongs to the MrnC RNase family.</text>
</comment>
<dbReference type="PANTHER" id="PTHR34276">
    <property type="entry name" value="MINI-RIBONUCLEASE 3"/>
    <property type="match status" value="1"/>
</dbReference>
<proteinExistence type="inferred from homology"/>
<dbReference type="EMBL" id="DVMZ01000166">
    <property type="protein sequence ID" value="HIU59650.1"/>
    <property type="molecule type" value="Genomic_DNA"/>
</dbReference>
<keyword evidence="6" id="KW-0694">RNA-binding</keyword>
<keyword evidence="1 6" id="KW-0690">Ribosome biogenesis</keyword>
<dbReference type="InterPro" id="IPR036389">
    <property type="entry name" value="RNase_III_sf"/>
</dbReference>
<dbReference type="AlphaFoldDB" id="A0A9D1MFW0"/>
<dbReference type="Proteomes" id="UP000824081">
    <property type="component" value="Unassembled WGS sequence"/>
</dbReference>
<dbReference type="PIRSF" id="PIRSF005520">
    <property type="entry name" value="UCP005520"/>
    <property type="match status" value="1"/>
</dbReference>
<sequence>MSPVVLAFVGDAAYSLYVRERLVRSGGGRASDFQRAAARVVSAHGQSEFLERLLPCFTEEEAEIFRRGRNAKKATKSKNASVSDYNRSTGFEAVLGFLYLTGSYGRIGELLALDGEDSYKIDAVCEGYKPGR</sequence>
<comment type="function">
    <text evidence="6">Involved in correct processing of both the 5' and 3' ends of 23S rRNA precursor. Processes 30S rRNA precursor transcript even in absence of ribonuclease 3 (Rnc); Rnc processes 30S rRNA into smaller rRNA precursors.</text>
</comment>
<dbReference type="Pfam" id="PF00636">
    <property type="entry name" value="Ribonuclease_3"/>
    <property type="match status" value="1"/>
</dbReference>
<evidence type="ECO:0000259" key="7">
    <source>
        <dbReference type="Pfam" id="PF00636"/>
    </source>
</evidence>
<feature type="domain" description="RNase III" evidence="7">
    <location>
        <begin position="5"/>
        <end position="102"/>
    </location>
</feature>
<keyword evidence="6" id="KW-0699">rRNA-binding</keyword>
<reference evidence="8" key="1">
    <citation type="submission" date="2020-10" db="EMBL/GenBank/DDBJ databases">
        <authorList>
            <person name="Gilroy R."/>
        </authorList>
    </citation>
    <scope>NUCLEOTIDE SEQUENCE</scope>
    <source>
        <strain evidence="8">11687</strain>
    </source>
</reference>
<keyword evidence="6" id="KW-0963">Cytoplasm</keyword>
<evidence type="ECO:0000256" key="1">
    <source>
        <dbReference type="ARBA" id="ARBA00022517"/>
    </source>
</evidence>
<dbReference type="GO" id="GO:0004525">
    <property type="term" value="F:ribonuclease III activity"/>
    <property type="evidence" value="ECO:0007669"/>
    <property type="project" value="InterPro"/>
</dbReference>